<evidence type="ECO:0000313" key="8">
    <source>
        <dbReference type="WBParaSite" id="MhA1_Contig2175.frz3.gene4"/>
    </source>
</evidence>
<feature type="region of interest" description="Disordered" evidence="5">
    <location>
        <begin position="111"/>
        <end position="134"/>
    </location>
</feature>
<dbReference type="SMART" id="SM00614">
    <property type="entry name" value="ZnF_BED"/>
    <property type="match status" value="1"/>
</dbReference>
<proteinExistence type="predicted"/>
<evidence type="ECO:0000313" key="7">
    <source>
        <dbReference type="Proteomes" id="UP000095281"/>
    </source>
</evidence>
<keyword evidence="3" id="KW-0862">Zinc</keyword>
<organism evidence="7 8">
    <name type="scientific">Meloidogyne hapla</name>
    <name type="common">Root-knot nematode worm</name>
    <dbReference type="NCBI Taxonomy" id="6305"/>
    <lineage>
        <taxon>Eukaryota</taxon>
        <taxon>Metazoa</taxon>
        <taxon>Ecdysozoa</taxon>
        <taxon>Nematoda</taxon>
        <taxon>Chromadorea</taxon>
        <taxon>Rhabditida</taxon>
        <taxon>Tylenchina</taxon>
        <taxon>Tylenchomorpha</taxon>
        <taxon>Tylenchoidea</taxon>
        <taxon>Meloidogynidae</taxon>
        <taxon>Meloidogyninae</taxon>
        <taxon>Meloidogyne</taxon>
    </lineage>
</organism>
<evidence type="ECO:0000256" key="1">
    <source>
        <dbReference type="ARBA" id="ARBA00022723"/>
    </source>
</evidence>
<protein>
    <submittedName>
        <fullName evidence="8">BED-type domain-containing protein</fullName>
    </submittedName>
</protein>
<evidence type="ECO:0000259" key="6">
    <source>
        <dbReference type="PROSITE" id="PS50808"/>
    </source>
</evidence>
<keyword evidence="1" id="KW-0479">Metal-binding</keyword>
<dbReference type="WBParaSite" id="MhA1_Contig2175.frz3.gene4">
    <property type="protein sequence ID" value="MhA1_Contig2175.frz3.gene4"/>
    <property type="gene ID" value="MhA1_Contig2175.frz3.gene4"/>
</dbReference>
<feature type="domain" description="BED-type" evidence="6">
    <location>
        <begin position="41"/>
        <end position="87"/>
    </location>
</feature>
<name>A0A1I8BES6_MELHA</name>
<evidence type="ECO:0000256" key="5">
    <source>
        <dbReference type="SAM" id="MobiDB-lite"/>
    </source>
</evidence>
<dbReference type="GO" id="GO:0003677">
    <property type="term" value="F:DNA binding"/>
    <property type="evidence" value="ECO:0007669"/>
    <property type="project" value="InterPro"/>
</dbReference>
<reference evidence="8" key="1">
    <citation type="submission" date="2016-11" db="UniProtKB">
        <authorList>
            <consortium name="WormBaseParasite"/>
        </authorList>
    </citation>
    <scope>IDENTIFICATION</scope>
</reference>
<dbReference type="PROSITE" id="PS50808">
    <property type="entry name" value="ZF_BED"/>
    <property type="match status" value="1"/>
</dbReference>
<evidence type="ECO:0000256" key="4">
    <source>
        <dbReference type="PROSITE-ProRule" id="PRU00027"/>
    </source>
</evidence>
<dbReference type="GO" id="GO:0008270">
    <property type="term" value="F:zinc ion binding"/>
    <property type="evidence" value="ECO:0007669"/>
    <property type="project" value="UniProtKB-KW"/>
</dbReference>
<evidence type="ECO:0000256" key="2">
    <source>
        <dbReference type="ARBA" id="ARBA00022771"/>
    </source>
</evidence>
<dbReference type="InterPro" id="IPR036236">
    <property type="entry name" value="Znf_C2H2_sf"/>
</dbReference>
<dbReference type="AlphaFoldDB" id="A0A1I8BES6"/>
<keyword evidence="7" id="KW-1185">Reference proteome</keyword>
<dbReference type="InterPro" id="IPR003656">
    <property type="entry name" value="Znf_BED"/>
</dbReference>
<dbReference type="Proteomes" id="UP000095281">
    <property type="component" value="Unplaced"/>
</dbReference>
<accession>A0A1I8BES6</accession>
<sequence>MEIGNPFTWKISELFPIPCVEKAHQDVENTDGEEGKKDEAQKTSYIWDHFQPNGNKYKCRHCGKDFASGDKTSYSKSMLNHIKNSCKGINRIGEPSSVNETIDEIQQPLDTFLPTHPKKSRTTRVEYFTDENDD</sequence>
<keyword evidence="2 4" id="KW-0863">Zinc-finger</keyword>
<dbReference type="SUPFAM" id="SSF57667">
    <property type="entry name" value="beta-beta-alpha zinc fingers"/>
    <property type="match status" value="1"/>
</dbReference>
<dbReference type="Pfam" id="PF02892">
    <property type="entry name" value="zf-BED"/>
    <property type="match status" value="1"/>
</dbReference>
<evidence type="ECO:0000256" key="3">
    <source>
        <dbReference type="ARBA" id="ARBA00022833"/>
    </source>
</evidence>